<feature type="signal peptide" evidence="1">
    <location>
        <begin position="1"/>
        <end position="19"/>
    </location>
</feature>
<organism evidence="2 3">
    <name type="scientific">Paenimyroides ummariense</name>
    <dbReference type="NCBI Taxonomy" id="913024"/>
    <lineage>
        <taxon>Bacteria</taxon>
        <taxon>Pseudomonadati</taxon>
        <taxon>Bacteroidota</taxon>
        <taxon>Flavobacteriia</taxon>
        <taxon>Flavobacteriales</taxon>
        <taxon>Flavobacteriaceae</taxon>
        <taxon>Paenimyroides</taxon>
    </lineage>
</organism>
<dbReference type="EMBL" id="FOVI01000009">
    <property type="protein sequence ID" value="SFN72261.1"/>
    <property type="molecule type" value="Genomic_DNA"/>
</dbReference>
<gene>
    <name evidence="2" type="ORF">SAMN05421741_109149</name>
</gene>
<keyword evidence="3" id="KW-1185">Reference proteome</keyword>
<accession>A0A1I5BCK5</accession>
<dbReference type="RefSeq" id="WP_177205752.1">
    <property type="nucleotide sequence ID" value="NZ_FOVI01000009.1"/>
</dbReference>
<feature type="chain" id="PRO_5011470479" evidence="1">
    <location>
        <begin position="20"/>
        <end position="213"/>
    </location>
</feature>
<name>A0A1I5BCK5_9FLAO</name>
<keyword evidence="1" id="KW-0732">Signal</keyword>
<reference evidence="3" key="1">
    <citation type="submission" date="2016-10" db="EMBL/GenBank/DDBJ databases">
        <authorList>
            <person name="Varghese N."/>
            <person name="Submissions S."/>
        </authorList>
    </citation>
    <scope>NUCLEOTIDE SEQUENCE [LARGE SCALE GENOMIC DNA]</scope>
    <source>
        <strain evidence="3">DS-12</strain>
    </source>
</reference>
<proteinExistence type="predicted"/>
<evidence type="ECO:0000313" key="3">
    <source>
        <dbReference type="Proteomes" id="UP000199036"/>
    </source>
</evidence>
<sequence>MRFIIILSLFFLSFNAAQAQQFNNFSLEVGGGAHFPFNPKDSKDQTSLSNYISMKQFQVSGRYMFNEKIGLKGQYAYFYFQDKENHLNKSAMHKVTLEAVYNLGNALNFNYAFQERFTLLLHGGAGISFLKPKESYDFEKIGNLQLGITPMVKISNQVAFYMDVTPVLNLMQHYSYGGELLNADYKAQSGFFLNANAGFVFYLGSRNQHADWY</sequence>
<evidence type="ECO:0000256" key="1">
    <source>
        <dbReference type="SAM" id="SignalP"/>
    </source>
</evidence>
<evidence type="ECO:0000313" key="2">
    <source>
        <dbReference type="EMBL" id="SFN72261.1"/>
    </source>
</evidence>
<dbReference type="AlphaFoldDB" id="A0A1I5BCK5"/>
<dbReference type="STRING" id="913024.SAMN05421741_109149"/>
<dbReference type="Proteomes" id="UP000199036">
    <property type="component" value="Unassembled WGS sequence"/>
</dbReference>
<protein>
    <submittedName>
        <fullName evidence="2">OmpA-OmpF porin, OOP family</fullName>
    </submittedName>
</protein>